<organism evidence="2 3">
    <name type="scientific">Pleurodeles waltl</name>
    <name type="common">Iberian ribbed newt</name>
    <dbReference type="NCBI Taxonomy" id="8319"/>
    <lineage>
        <taxon>Eukaryota</taxon>
        <taxon>Metazoa</taxon>
        <taxon>Chordata</taxon>
        <taxon>Craniata</taxon>
        <taxon>Vertebrata</taxon>
        <taxon>Euteleostomi</taxon>
        <taxon>Amphibia</taxon>
        <taxon>Batrachia</taxon>
        <taxon>Caudata</taxon>
        <taxon>Salamandroidea</taxon>
        <taxon>Salamandridae</taxon>
        <taxon>Pleurodelinae</taxon>
        <taxon>Pleurodeles</taxon>
    </lineage>
</organism>
<name>A0AAV7MZJ6_PLEWA</name>
<sequence length="72" mass="7297">MEPCPGAAGTADRCNTAQRKQWCALTSCLAPARAGSARRGGAIVPRGPEHELGAQVAVARRARPGESAAEGA</sequence>
<comment type="caution">
    <text evidence="2">The sequence shown here is derived from an EMBL/GenBank/DDBJ whole genome shotgun (WGS) entry which is preliminary data.</text>
</comment>
<reference evidence="2" key="1">
    <citation type="journal article" date="2022" name="bioRxiv">
        <title>Sequencing and chromosome-scale assembly of the giantPleurodeles waltlgenome.</title>
        <authorList>
            <person name="Brown T."/>
            <person name="Elewa A."/>
            <person name="Iarovenko S."/>
            <person name="Subramanian E."/>
            <person name="Araus A.J."/>
            <person name="Petzold A."/>
            <person name="Susuki M."/>
            <person name="Suzuki K.-i.T."/>
            <person name="Hayashi T."/>
            <person name="Toyoda A."/>
            <person name="Oliveira C."/>
            <person name="Osipova E."/>
            <person name="Leigh N.D."/>
            <person name="Simon A."/>
            <person name="Yun M.H."/>
        </authorList>
    </citation>
    <scope>NUCLEOTIDE SEQUENCE</scope>
    <source>
        <strain evidence="2">20211129_DDA</strain>
        <tissue evidence="2">Liver</tissue>
    </source>
</reference>
<feature type="region of interest" description="Disordered" evidence="1">
    <location>
        <begin position="34"/>
        <end position="72"/>
    </location>
</feature>
<dbReference type="AlphaFoldDB" id="A0AAV7MZJ6"/>
<evidence type="ECO:0000256" key="1">
    <source>
        <dbReference type="SAM" id="MobiDB-lite"/>
    </source>
</evidence>
<keyword evidence="3" id="KW-1185">Reference proteome</keyword>
<protein>
    <submittedName>
        <fullName evidence="2">Uncharacterized protein</fullName>
    </submittedName>
</protein>
<evidence type="ECO:0000313" key="2">
    <source>
        <dbReference type="EMBL" id="KAJ1108599.1"/>
    </source>
</evidence>
<accession>A0AAV7MZJ6</accession>
<gene>
    <name evidence="2" type="ORF">NDU88_005975</name>
</gene>
<dbReference type="Proteomes" id="UP001066276">
    <property type="component" value="Chromosome 9"/>
</dbReference>
<evidence type="ECO:0000313" key="3">
    <source>
        <dbReference type="Proteomes" id="UP001066276"/>
    </source>
</evidence>
<proteinExistence type="predicted"/>
<dbReference type="EMBL" id="JANPWB010000013">
    <property type="protein sequence ID" value="KAJ1108599.1"/>
    <property type="molecule type" value="Genomic_DNA"/>
</dbReference>